<sequence length="95" mass="10698">MIESLDVILWDKKVGTLVANREGHRSKACFYFDSDYVRDGYDIAPLRAPVKGVAAQRGLPVYPDEERLFGGLPSFIADSLPDHWGNTVFNKWAKV</sequence>
<evidence type="ECO:0000313" key="2">
    <source>
        <dbReference type="EMBL" id="KAA5296852.1"/>
    </source>
</evidence>
<evidence type="ECO:0000259" key="1">
    <source>
        <dbReference type="Pfam" id="PF13657"/>
    </source>
</evidence>
<protein>
    <submittedName>
        <fullName evidence="2">Type II toxin-antitoxin system HipA family toxin</fullName>
    </submittedName>
</protein>
<feature type="domain" description="HipA N-terminal subdomain 1" evidence="1">
    <location>
        <begin position="5"/>
        <end position="88"/>
    </location>
</feature>
<gene>
    <name evidence="2" type="ORF">F2Z07_28805</name>
</gene>
<dbReference type="RefSeq" id="WP_185153131.1">
    <property type="nucleotide sequence ID" value="NZ_VVZV01000479.1"/>
</dbReference>
<dbReference type="InterPro" id="IPR017508">
    <property type="entry name" value="HipA_N1"/>
</dbReference>
<dbReference type="Proteomes" id="UP000481700">
    <property type="component" value="Unassembled WGS sequence"/>
</dbReference>
<dbReference type="EMBL" id="VVZV01000479">
    <property type="protein sequence ID" value="KAA5296852.1"/>
    <property type="molecule type" value="Genomic_DNA"/>
</dbReference>
<reference evidence="2 3" key="1">
    <citation type="journal article" date="2019" name="Nat. Med.">
        <title>A library of human gut bacterial isolates paired with longitudinal multiomics data enables mechanistic microbiome research.</title>
        <authorList>
            <person name="Poyet M."/>
            <person name="Groussin M."/>
            <person name="Gibbons S.M."/>
            <person name="Avila-Pacheco J."/>
            <person name="Jiang X."/>
            <person name="Kearney S.M."/>
            <person name="Perrotta A.R."/>
            <person name="Berdy B."/>
            <person name="Zhao S."/>
            <person name="Lieberman T.D."/>
            <person name="Swanson P.K."/>
            <person name="Smith M."/>
            <person name="Roesemann S."/>
            <person name="Alexander J.E."/>
            <person name="Rich S.A."/>
            <person name="Livny J."/>
            <person name="Vlamakis H."/>
            <person name="Clish C."/>
            <person name="Bullock K."/>
            <person name="Deik A."/>
            <person name="Scott J."/>
            <person name="Pierce K.A."/>
            <person name="Xavier R.J."/>
            <person name="Alm E.J."/>
        </authorList>
    </citation>
    <scope>NUCLEOTIDE SEQUENCE [LARGE SCALE GENOMIC DNA]</scope>
    <source>
        <strain evidence="2 3">BIOML-A25</strain>
    </source>
</reference>
<organism evidence="2 3">
    <name type="scientific">Phocaeicola dorei</name>
    <dbReference type="NCBI Taxonomy" id="357276"/>
    <lineage>
        <taxon>Bacteria</taxon>
        <taxon>Pseudomonadati</taxon>
        <taxon>Bacteroidota</taxon>
        <taxon>Bacteroidia</taxon>
        <taxon>Bacteroidales</taxon>
        <taxon>Bacteroidaceae</taxon>
        <taxon>Phocaeicola</taxon>
    </lineage>
</organism>
<accession>A0A6L3II24</accession>
<evidence type="ECO:0000313" key="3">
    <source>
        <dbReference type="Proteomes" id="UP000481700"/>
    </source>
</evidence>
<dbReference type="Pfam" id="PF13657">
    <property type="entry name" value="Couple_hipA"/>
    <property type="match status" value="1"/>
</dbReference>
<feature type="non-terminal residue" evidence="2">
    <location>
        <position position="95"/>
    </location>
</feature>
<name>A0A6L3II24_9BACT</name>
<proteinExistence type="predicted"/>
<comment type="caution">
    <text evidence="2">The sequence shown here is derived from an EMBL/GenBank/DDBJ whole genome shotgun (WGS) entry which is preliminary data.</text>
</comment>
<dbReference type="AlphaFoldDB" id="A0A6L3II24"/>